<organism evidence="2 3">
    <name type="scientific">Flavobacterium piscisymbiosum</name>
    <dbReference type="NCBI Taxonomy" id="2893753"/>
    <lineage>
        <taxon>Bacteria</taxon>
        <taxon>Pseudomonadati</taxon>
        <taxon>Bacteroidota</taxon>
        <taxon>Flavobacteriia</taxon>
        <taxon>Flavobacteriales</taxon>
        <taxon>Flavobacteriaceae</taxon>
        <taxon>Flavobacterium</taxon>
    </lineage>
</organism>
<comment type="caution">
    <text evidence="2">The sequence shown here is derived from an EMBL/GenBank/DDBJ whole genome shotgun (WGS) entry which is preliminary data.</text>
</comment>
<dbReference type="PANTHER" id="PTHR32060">
    <property type="entry name" value="TAIL-SPECIFIC PROTEASE"/>
    <property type="match status" value="1"/>
</dbReference>
<dbReference type="InterPro" id="IPR036034">
    <property type="entry name" value="PDZ_sf"/>
</dbReference>
<dbReference type="InterPro" id="IPR005151">
    <property type="entry name" value="Tail-specific_protease"/>
</dbReference>
<protein>
    <submittedName>
        <fullName evidence="2">Peptidase S41</fullName>
    </submittedName>
</protein>
<dbReference type="InterPro" id="IPR029045">
    <property type="entry name" value="ClpP/crotonase-like_dom_sf"/>
</dbReference>
<name>A0ABS8MBF0_9FLAO</name>
<feature type="domain" description="Tail specific protease" evidence="1">
    <location>
        <begin position="319"/>
        <end position="528"/>
    </location>
</feature>
<keyword evidence="3" id="KW-1185">Reference proteome</keyword>
<dbReference type="Gene3D" id="3.90.226.10">
    <property type="entry name" value="2-enoyl-CoA Hydratase, Chain A, domain 1"/>
    <property type="match status" value="1"/>
</dbReference>
<sequence length="553" mass="63534">MKKITFFFLLFLSQITFGQAKITENEKLAATCKVWGFLKYYHPVVAAGKTNWDEQLFKVLPKIEKASTKEEYSLVIEKWIDELGEVPVNKPLADDPKRDYFDKNFSLDWTQKDKLFSKNLSKKLKFITENRFQGANYYVNRDGKETVPLQFVNEPEYAEFQWTDKNLRLLALYRFWNYVEYFFPYKYVMDQNWDEALVEIVPQIANPKSEKEFLLAMREISMKLNDSHAATINMDMFKYLGGEKYPAFSTRFVKNKSVIINLANDSLAKIDDLKIGDIITKLDGVSIKDKVEEFSKYSQGSNKPAAAINANFVMFTGNDDEFEIEFIRDNVTSVKKVHRYPNEKIKRTPPKSSTKKWEILDQNIGLIRMSKVPKGDVPQMMEELKNTKSIIFDVRARPTETDFLVSDYLNSEPKPILRSLYQDLSYPGRYYFNNVMQECGKINTDYYKGKVIVLVGPGTHSFGEQTAMSLQTAPNATVIGTQTSGADGPNYLFTIIKGFDSSFTSSGVFYPNKKETQRIGIVPDITVKPTILGVQQGKDEVFERAVLFAKTGK</sequence>
<dbReference type="Pfam" id="PF03572">
    <property type="entry name" value="Peptidase_S41"/>
    <property type="match status" value="1"/>
</dbReference>
<dbReference type="RefSeq" id="WP_230034519.1">
    <property type="nucleotide sequence ID" value="NZ_JAJJMM010000001.1"/>
</dbReference>
<evidence type="ECO:0000259" key="1">
    <source>
        <dbReference type="SMART" id="SM00245"/>
    </source>
</evidence>
<evidence type="ECO:0000313" key="3">
    <source>
        <dbReference type="Proteomes" id="UP001430679"/>
    </source>
</evidence>
<accession>A0ABS8MBF0</accession>
<reference evidence="2" key="1">
    <citation type="submission" date="2021-11" db="EMBL/GenBank/DDBJ databases">
        <title>Description of novel Flavobacterium species.</title>
        <authorList>
            <person name="Saticioglu I.B."/>
            <person name="Ay H."/>
            <person name="Altun S."/>
            <person name="Duman M."/>
        </authorList>
    </citation>
    <scope>NUCLEOTIDE SEQUENCE</scope>
    <source>
        <strain evidence="2">F-30</strain>
    </source>
</reference>
<evidence type="ECO:0000313" key="2">
    <source>
        <dbReference type="EMBL" id="MCC9062739.1"/>
    </source>
</evidence>
<dbReference type="SUPFAM" id="SSF50156">
    <property type="entry name" value="PDZ domain-like"/>
    <property type="match status" value="1"/>
</dbReference>
<gene>
    <name evidence="2" type="ORF">LNP81_06995</name>
</gene>
<dbReference type="Proteomes" id="UP001430679">
    <property type="component" value="Unassembled WGS sequence"/>
</dbReference>
<dbReference type="EMBL" id="JAJJMM010000001">
    <property type="protein sequence ID" value="MCC9062739.1"/>
    <property type="molecule type" value="Genomic_DNA"/>
</dbReference>
<dbReference type="SUPFAM" id="SSF52096">
    <property type="entry name" value="ClpP/crotonase"/>
    <property type="match status" value="1"/>
</dbReference>
<dbReference type="SMART" id="SM00245">
    <property type="entry name" value="TSPc"/>
    <property type="match status" value="1"/>
</dbReference>
<proteinExistence type="predicted"/>
<dbReference type="Gene3D" id="3.30.750.44">
    <property type="match status" value="1"/>
</dbReference>
<dbReference type="PANTHER" id="PTHR32060:SF22">
    <property type="entry name" value="CARBOXYL-TERMINAL-PROCESSING PEPTIDASE 3, CHLOROPLASTIC"/>
    <property type="match status" value="1"/>
</dbReference>